<keyword evidence="12" id="KW-0325">Glycoprotein</keyword>
<dbReference type="EC" id="2.7.11.1" evidence="2"/>
<feature type="domain" description="Malectin" evidence="17">
    <location>
        <begin position="385"/>
        <end position="571"/>
    </location>
</feature>
<keyword evidence="3" id="KW-0597">Phosphoprotein</keyword>
<comment type="subcellular location">
    <subcellularLocation>
        <location evidence="1">Membrane</location>
        <topology evidence="1">Single-pass type I membrane protein</topology>
    </subcellularLocation>
</comment>
<keyword evidence="10 15" id="KW-0472">Membrane</keyword>
<dbReference type="FunFam" id="2.60.120.430:FF:000004">
    <property type="entry name" value="Putative leucine-rich repeat receptor-like serine/threonine-protein kinase"/>
    <property type="match status" value="1"/>
</dbReference>
<evidence type="ECO:0000256" key="7">
    <source>
        <dbReference type="ARBA" id="ARBA00022737"/>
    </source>
</evidence>
<evidence type="ECO:0000256" key="11">
    <source>
        <dbReference type="ARBA" id="ARBA00023170"/>
    </source>
</evidence>
<evidence type="ECO:0000256" key="6">
    <source>
        <dbReference type="ARBA" id="ARBA00022729"/>
    </source>
</evidence>
<dbReference type="InterPro" id="IPR001611">
    <property type="entry name" value="Leu-rich_rpt"/>
</dbReference>
<dbReference type="EMBL" id="JAUHHV010000009">
    <property type="protein sequence ID" value="KAK1412111.1"/>
    <property type="molecule type" value="Genomic_DNA"/>
</dbReference>
<evidence type="ECO:0000256" key="14">
    <source>
        <dbReference type="ARBA" id="ARBA00048679"/>
    </source>
</evidence>
<dbReference type="Proteomes" id="UP001229421">
    <property type="component" value="Unassembled WGS sequence"/>
</dbReference>
<evidence type="ECO:0000313" key="18">
    <source>
        <dbReference type="EMBL" id="KAK1412111.1"/>
    </source>
</evidence>
<evidence type="ECO:0000256" key="1">
    <source>
        <dbReference type="ARBA" id="ARBA00004479"/>
    </source>
</evidence>
<dbReference type="Gene3D" id="2.60.120.430">
    <property type="entry name" value="Galactose-binding lectin"/>
    <property type="match status" value="1"/>
</dbReference>
<accession>A0AAD8NKX8</accession>
<evidence type="ECO:0000256" key="12">
    <source>
        <dbReference type="ARBA" id="ARBA00023180"/>
    </source>
</evidence>
<keyword evidence="11" id="KW-0675">Receptor</keyword>
<dbReference type="AlphaFoldDB" id="A0AAD8NKX8"/>
<keyword evidence="15" id="KW-1133">Transmembrane helix</keyword>
<keyword evidence="7" id="KW-0677">Repeat</keyword>
<keyword evidence="8" id="KW-0547">Nucleotide-binding</keyword>
<evidence type="ECO:0000256" key="8">
    <source>
        <dbReference type="ARBA" id="ARBA00022741"/>
    </source>
</evidence>
<dbReference type="Pfam" id="PF11721">
    <property type="entry name" value="Malectin"/>
    <property type="match status" value="1"/>
</dbReference>
<comment type="catalytic activity">
    <reaction evidence="14">
        <text>L-seryl-[protein] + ATP = O-phospho-L-seryl-[protein] + ADP + H(+)</text>
        <dbReference type="Rhea" id="RHEA:17989"/>
        <dbReference type="Rhea" id="RHEA-COMP:9863"/>
        <dbReference type="Rhea" id="RHEA-COMP:11604"/>
        <dbReference type="ChEBI" id="CHEBI:15378"/>
        <dbReference type="ChEBI" id="CHEBI:29999"/>
        <dbReference type="ChEBI" id="CHEBI:30616"/>
        <dbReference type="ChEBI" id="CHEBI:83421"/>
        <dbReference type="ChEBI" id="CHEBI:456216"/>
        <dbReference type="EC" id="2.7.11.1"/>
    </reaction>
</comment>
<dbReference type="Pfam" id="PF00560">
    <property type="entry name" value="LRR_1"/>
    <property type="match status" value="4"/>
</dbReference>
<evidence type="ECO:0000259" key="17">
    <source>
        <dbReference type="Pfam" id="PF11721"/>
    </source>
</evidence>
<sequence>MFLIAFSLVLFLNFAFTRSAKLDTEEVKVMEVIWKKLGLAGKKEWDFDNDPCSDQGNWGLYVYCDCSFELNTTCRVTEIVITSHNVSTVLPSEFSKLLHLQLLDLSLNYFTGSIPSEWATILNLRSLLLRGNLLSGPFPIFLTRMTTLHVLSIEGNRFLGSVPEEIANMKSLERIDLSSNDFTGQLPVALAKLTSLIVLRIKPCRGNYIERHIQGCAFEGPIPSSISVLTQLNDLRISDFKGGPSTFPPMENLTRLTTLVLRNCLIHGPIPNYVGYLRRLQNLDLSFNNLTGHIPSSFSYLAVEHMYLTKNNLTGHVPGWVFSSAKDMDVSCNHFNWDASGPKTCEQRTTNVVEGYSSSTDKQDMHPCLRKDFPCTKSNAQLIHSLHINCGGKEVTINNTIKYEADTEIQGASVYYNGGYWAFSSTGNFLDDGHDSDSFILSNTSILHNISTFDTALYTTARRAAISLTYYGLCLMNGNYTVQLHFAEIVLTQYDSSNIVGKRAFNVYVQGELKLNDFDIVKEAGGTGRAVIKTYTVNVKNNTLKIQLYWAGKGTTSIPFRGNYGPIISAISVEPNFRPTLKSRKRIKVDLIIAGIIGGLILVSVIIIYLWKKGYIMRKIQRMEAGEMSHTTSFS</sequence>
<dbReference type="SUPFAM" id="SSF52058">
    <property type="entry name" value="L domain-like"/>
    <property type="match status" value="1"/>
</dbReference>
<reference evidence="18" key="1">
    <citation type="journal article" date="2023" name="bioRxiv">
        <title>Improved chromosome-level genome assembly for marigold (Tagetes erecta).</title>
        <authorList>
            <person name="Jiang F."/>
            <person name="Yuan L."/>
            <person name="Wang S."/>
            <person name="Wang H."/>
            <person name="Xu D."/>
            <person name="Wang A."/>
            <person name="Fan W."/>
        </authorList>
    </citation>
    <scope>NUCLEOTIDE SEQUENCE</scope>
    <source>
        <strain evidence="18">WSJ</strain>
        <tissue evidence="18">Leaf</tissue>
    </source>
</reference>
<dbReference type="Gene3D" id="3.80.10.10">
    <property type="entry name" value="Ribonuclease Inhibitor"/>
    <property type="match status" value="2"/>
</dbReference>
<keyword evidence="19" id="KW-1185">Reference proteome</keyword>
<evidence type="ECO:0000256" key="15">
    <source>
        <dbReference type="SAM" id="Phobius"/>
    </source>
</evidence>
<evidence type="ECO:0000256" key="13">
    <source>
        <dbReference type="ARBA" id="ARBA00047899"/>
    </source>
</evidence>
<dbReference type="GO" id="GO:0004674">
    <property type="term" value="F:protein serine/threonine kinase activity"/>
    <property type="evidence" value="ECO:0007669"/>
    <property type="project" value="UniProtKB-EC"/>
</dbReference>
<evidence type="ECO:0000256" key="9">
    <source>
        <dbReference type="ARBA" id="ARBA00022840"/>
    </source>
</evidence>
<gene>
    <name evidence="18" type="ORF">QVD17_33101</name>
</gene>
<feature type="signal peptide" evidence="16">
    <location>
        <begin position="1"/>
        <end position="19"/>
    </location>
</feature>
<evidence type="ECO:0000256" key="16">
    <source>
        <dbReference type="SAM" id="SignalP"/>
    </source>
</evidence>
<keyword evidence="6 16" id="KW-0732">Signal</keyword>
<keyword evidence="4" id="KW-0433">Leucine-rich repeat</keyword>
<dbReference type="InterPro" id="IPR032675">
    <property type="entry name" value="LRR_dom_sf"/>
</dbReference>
<evidence type="ECO:0000256" key="4">
    <source>
        <dbReference type="ARBA" id="ARBA00022614"/>
    </source>
</evidence>
<organism evidence="18 19">
    <name type="scientific">Tagetes erecta</name>
    <name type="common">African marigold</name>
    <dbReference type="NCBI Taxonomy" id="13708"/>
    <lineage>
        <taxon>Eukaryota</taxon>
        <taxon>Viridiplantae</taxon>
        <taxon>Streptophyta</taxon>
        <taxon>Embryophyta</taxon>
        <taxon>Tracheophyta</taxon>
        <taxon>Spermatophyta</taxon>
        <taxon>Magnoliopsida</taxon>
        <taxon>eudicotyledons</taxon>
        <taxon>Gunneridae</taxon>
        <taxon>Pentapetalae</taxon>
        <taxon>asterids</taxon>
        <taxon>campanulids</taxon>
        <taxon>Asterales</taxon>
        <taxon>Asteraceae</taxon>
        <taxon>Asteroideae</taxon>
        <taxon>Heliantheae alliance</taxon>
        <taxon>Tageteae</taxon>
        <taxon>Tagetes</taxon>
    </lineage>
</organism>
<dbReference type="PANTHER" id="PTHR48006">
    <property type="entry name" value="LEUCINE-RICH REPEAT-CONTAINING PROTEIN DDB_G0281931-RELATED"/>
    <property type="match status" value="1"/>
</dbReference>
<evidence type="ECO:0000256" key="2">
    <source>
        <dbReference type="ARBA" id="ARBA00012513"/>
    </source>
</evidence>
<proteinExistence type="predicted"/>
<name>A0AAD8NKX8_TARER</name>
<protein>
    <recommendedName>
        <fullName evidence="2">non-specific serine/threonine protein kinase</fullName>
        <ecNumber evidence="2">2.7.11.1</ecNumber>
    </recommendedName>
</protein>
<dbReference type="PANTHER" id="PTHR48006:SF68">
    <property type="entry name" value="PROTEIN KINASE DOMAIN-CONTAINING PROTEIN"/>
    <property type="match status" value="1"/>
</dbReference>
<feature type="chain" id="PRO_5041995256" description="non-specific serine/threonine protein kinase" evidence="16">
    <location>
        <begin position="20"/>
        <end position="635"/>
    </location>
</feature>
<keyword evidence="5" id="KW-0808">Transferase</keyword>
<evidence type="ECO:0000313" key="19">
    <source>
        <dbReference type="Proteomes" id="UP001229421"/>
    </source>
</evidence>
<keyword evidence="9" id="KW-0067">ATP-binding</keyword>
<evidence type="ECO:0000256" key="10">
    <source>
        <dbReference type="ARBA" id="ARBA00023136"/>
    </source>
</evidence>
<evidence type="ECO:0000256" key="3">
    <source>
        <dbReference type="ARBA" id="ARBA00022553"/>
    </source>
</evidence>
<evidence type="ECO:0000256" key="5">
    <source>
        <dbReference type="ARBA" id="ARBA00022679"/>
    </source>
</evidence>
<comment type="catalytic activity">
    <reaction evidence="13">
        <text>L-threonyl-[protein] + ATP = O-phospho-L-threonyl-[protein] + ADP + H(+)</text>
        <dbReference type="Rhea" id="RHEA:46608"/>
        <dbReference type="Rhea" id="RHEA-COMP:11060"/>
        <dbReference type="Rhea" id="RHEA-COMP:11605"/>
        <dbReference type="ChEBI" id="CHEBI:15378"/>
        <dbReference type="ChEBI" id="CHEBI:30013"/>
        <dbReference type="ChEBI" id="CHEBI:30616"/>
        <dbReference type="ChEBI" id="CHEBI:61977"/>
        <dbReference type="ChEBI" id="CHEBI:456216"/>
        <dbReference type="EC" id="2.7.11.1"/>
    </reaction>
</comment>
<dbReference type="GO" id="GO:0016020">
    <property type="term" value="C:membrane"/>
    <property type="evidence" value="ECO:0007669"/>
    <property type="project" value="UniProtKB-SubCell"/>
</dbReference>
<comment type="caution">
    <text evidence="18">The sequence shown here is derived from an EMBL/GenBank/DDBJ whole genome shotgun (WGS) entry which is preliminary data.</text>
</comment>
<dbReference type="InterPro" id="IPR021720">
    <property type="entry name" value="Malectin_dom"/>
</dbReference>
<feature type="transmembrane region" description="Helical" evidence="15">
    <location>
        <begin position="591"/>
        <end position="611"/>
    </location>
</feature>
<dbReference type="FunFam" id="3.80.10.10:FF:000041">
    <property type="entry name" value="LRR receptor-like serine/threonine-protein kinase ERECTA"/>
    <property type="match status" value="1"/>
</dbReference>
<keyword evidence="15" id="KW-0812">Transmembrane</keyword>
<dbReference type="GO" id="GO:0005524">
    <property type="term" value="F:ATP binding"/>
    <property type="evidence" value="ECO:0007669"/>
    <property type="project" value="UniProtKB-KW"/>
</dbReference>
<dbReference type="InterPro" id="IPR051824">
    <property type="entry name" value="LRR_Rcpt-Like_S/T_Kinase"/>
</dbReference>